<protein>
    <submittedName>
        <fullName evidence="1">IS66 family insertion sequence element accessory protein TnpB</fullName>
    </submittedName>
</protein>
<dbReference type="Proteomes" id="UP000641152">
    <property type="component" value="Unassembled WGS sequence"/>
</dbReference>
<dbReference type="EMBL" id="JACXST010000003">
    <property type="protein sequence ID" value="MBD9363076.1"/>
    <property type="molecule type" value="Genomic_DNA"/>
</dbReference>
<name>A0ABR9DIZ1_9GAMM</name>
<sequence length="91" mass="10181">MAITSKWRQHIEAWQRSDLSQAEYCAEQQINVRTFTTRLSDYRKLPAPGSSALIPVQIEQAPTAAIIFTDAQGHRLELPASISASWVAELL</sequence>
<evidence type="ECO:0000313" key="1">
    <source>
        <dbReference type="EMBL" id="MBD9363076.1"/>
    </source>
</evidence>
<gene>
    <name evidence="1" type="ORF">EBB_21835</name>
</gene>
<dbReference type="RefSeq" id="WP_192395791.1">
    <property type="nucleotide sequence ID" value="NZ_CAJHIU010000003.1"/>
</dbReference>
<comment type="caution">
    <text evidence="1">The sequence shown here is derived from an EMBL/GenBank/DDBJ whole genome shotgun (WGS) entry which is preliminary data.</text>
</comment>
<accession>A0ABR9DIZ1</accession>
<reference evidence="1 2" key="1">
    <citation type="submission" date="2020-09" db="EMBL/GenBank/DDBJ databases">
        <title>Methylomonas albis sp. nov. and Methylomonas fluvii sp. nov.: Two cold-adapted methanotrophs from the River Elbe and an amended description of Methylovulum psychrotolerans strain Eb1.</title>
        <authorList>
            <person name="Bussmann I.K."/>
            <person name="Klings K.-W."/>
            <person name="Warnstedt J."/>
            <person name="Hoppert M."/>
            <person name="Saborowski A."/>
            <person name="Horn F."/>
            <person name="Liebner S."/>
        </authorList>
    </citation>
    <scope>NUCLEOTIDE SEQUENCE [LARGE SCALE GENOMIC DNA]</scope>
    <source>
        <strain evidence="1 2">EbB</strain>
    </source>
</reference>
<keyword evidence="2" id="KW-1185">Reference proteome</keyword>
<dbReference type="NCBIfam" id="NF047593">
    <property type="entry name" value="IS66_ISAeme5_TnpA"/>
    <property type="match status" value="1"/>
</dbReference>
<evidence type="ECO:0000313" key="2">
    <source>
        <dbReference type="Proteomes" id="UP000641152"/>
    </source>
</evidence>
<organism evidence="1 2">
    <name type="scientific">Methylomonas fluvii</name>
    <dbReference type="NCBI Taxonomy" id="1854564"/>
    <lineage>
        <taxon>Bacteria</taxon>
        <taxon>Pseudomonadati</taxon>
        <taxon>Pseudomonadota</taxon>
        <taxon>Gammaproteobacteria</taxon>
        <taxon>Methylococcales</taxon>
        <taxon>Methylococcaceae</taxon>
        <taxon>Methylomonas</taxon>
    </lineage>
</organism>
<proteinExistence type="predicted"/>